<dbReference type="SUPFAM" id="SSF52540">
    <property type="entry name" value="P-loop containing nucleoside triphosphate hydrolases"/>
    <property type="match status" value="1"/>
</dbReference>
<keyword evidence="1" id="KW-0547">Nucleotide-binding</keyword>
<evidence type="ECO:0000259" key="5">
    <source>
        <dbReference type="Pfam" id="PF00580"/>
    </source>
</evidence>
<organism evidence="6 7">
    <name type="scientific">Tamlana crocina</name>
    <dbReference type="NCBI Taxonomy" id="393006"/>
    <lineage>
        <taxon>Bacteria</taxon>
        <taxon>Pseudomonadati</taxon>
        <taxon>Bacteroidota</taxon>
        <taxon>Flavobacteriia</taxon>
        <taxon>Flavobacteriales</taxon>
        <taxon>Flavobacteriaceae</taxon>
        <taxon>Tamlana</taxon>
    </lineage>
</organism>
<comment type="caution">
    <text evidence="6">The sequence shown here is derived from an EMBL/GenBank/DDBJ whole genome shotgun (WGS) entry which is preliminary data.</text>
</comment>
<evidence type="ECO:0000256" key="1">
    <source>
        <dbReference type="ARBA" id="ARBA00022741"/>
    </source>
</evidence>
<dbReference type="Proteomes" id="UP000760545">
    <property type="component" value="Unassembled WGS sequence"/>
</dbReference>
<accession>A0ABX1DFU0</accession>
<evidence type="ECO:0000313" key="7">
    <source>
        <dbReference type="Proteomes" id="UP000760545"/>
    </source>
</evidence>
<dbReference type="EMBL" id="JAAVJS010000351">
    <property type="protein sequence ID" value="NJX17186.1"/>
    <property type="molecule type" value="Genomic_DNA"/>
</dbReference>
<evidence type="ECO:0000256" key="2">
    <source>
        <dbReference type="ARBA" id="ARBA00022801"/>
    </source>
</evidence>
<keyword evidence="3" id="KW-0347">Helicase</keyword>
<reference evidence="6 7" key="1">
    <citation type="submission" date="2020-03" db="EMBL/GenBank/DDBJ databases">
        <title>Tamlana sp. nov, isolated from XXX.</title>
        <authorList>
            <person name="Cao W.R."/>
        </authorList>
    </citation>
    <scope>NUCLEOTIDE SEQUENCE [LARGE SCALE GENOMIC DNA]</scope>
    <source>
        <strain evidence="6 7">HST1-43</strain>
    </source>
</reference>
<name>A0ABX1DFU0_9FLAO</name>
<dbReference type="InterPro" id="IPR027417">
    <property type="entry name" value="P-loop_NTPase"/>
</dbReference>
<feature type="domain" description="UvrD-like helicase ATP-binding" evidence="5">
    <location>
        <begin position="1"/>
        <end position="118"/>
    </location>
</feature>
<dbReference type="Gene3D" id="3.40.50.300">
    <property type="entry name" value="P-loop containing nucleotide triphosphate hydrolases"/>
    <property type="match status" value="1"/>
</dbReference>
<sequence length="135" mass="15181">TNKAVAEMKSRIIQGLHVLAAMEPSAKEQLFLEDISEASGLPSEEVQKKSRAILKNIIHNYAAFEVSTIDGFTHRVLRTFAKDLGLPLNFEVELRTDDVLNEAVDRLISKAGRDKEITRVLVNFVLSKTDEDKSW</sequence>
<dbReference type="RefSeq" id="WP_167920207.1">
    <property type="nucleotide sequence ID" value="NZ_JAAVJS010000351.1"/>
</dbReference>
<proteinExistence type="predicted"/>
<evidence type="ECO:0000256" key="3">
    <source>
        <dbReference type="ARBA" id="ARBA00022806"/>
    </source>
</evidence>
<keyword evidence="4" id="KW-0067">ATP-binding</keyword>
<feature type="non-terminal residue" evidence="6">
    <location>
        <position position="135"/>
    </location>
</feature>
<dbReference type="Pfam" id="PF00580">
    <property type="entry name" value="UvrD-helicase"/>
    <property type="match status" value="1"/>
</dbReference>
<keyword evidence="2" id="KW-0378">Hydrolase</keyword>
<gene>
    <name evidence="6" type="ORF">HC176_17070</name>
</gene>
<feature type="non-terminal residue" evidence="6">
    <location>
        <position position="1"/>
    </location>
</feature>
<evidence type="ECO:0000256" key="4">
    <source>
        <dbReference type="ARBA" id="ARBA00022840"/>
    </source>
</evidence>
<evidence type="ECO:0000313" key="6">
    <source>
        <dbReference type="EMBL" id="NJX17186.1"/>
    </source>
</evidence>
<protein>
    <submittedName>
        <fullName evidence="6">UvrD-helicase domain-containing protein</fullName>
    </submittedName>
</protein>
<dbReference type="Gene3D" id="1.10.3170.10">
    <property type="entry name" value="Recbcd, chain B, domain 2"/>
    <property type="match status" value="1"/>
</dbReference>
<dbReference type="InterPro" id="IPR014016">
    <property type="entry name" value="UvrD-like_ATP-bd"/>
</dbReference>
<keyword evidence="7" id="KW-1185">Reference proteome</keyword>